<feature type="region of interest" description="Disordered" evidence="1">
    <location>
        <begin position="714"/>
        <end position="758"/>
    </location>
</feature>
<dbReference type="STRING" id="1754190.A0A1Y2DSB8"/>
<reference evidence="2 3" key="1">
    <citation type="submission" date="2016-08" db="EMBL/GenBank/DDBJ databases">
        <title>A Parts List for Fungal Cellulosomes Revealed by Comparative Genomics.</title>
        <authorList>
            <consortium name="DOE Joint Genome Institute"/>
            <person name="Haitjema C.H."/>
            <person name="Gilmore S.P."/>
            <person name="Henske J.K."/>
            <person name="Solomon K.V."/>
            <person name="De Groot R."/>
            <person name="Kuo A."/>
            <person name="Mondo S.J."/>
            <person name="Salamov A.A."/>
            <person name="Labutti K."/>
            <person name="Zhao Z."/>
            <person name="Chiniquy J."/>
            <person name="Barry K."/>
            <person name="Brewer H.M."/>
            <person name="Purvine S.O."/>
            <person name="Wright A.T."/>
            <person name="Boxma B."/>
            <person name="Van Alen T."/>
            <person name="Hackstein J.H."/>
            <person name="Baker S.E."/>
            <person name="Grigoriev I.V."/>
            <person name="O'Malley M.A."/>
        </authorList>
    </citation>
    <scope>NUCLEOTIDE SEQUENCE [LARGE SCALE GENOMIC DNA]</scope>
    <source>
        <strain evidence="2 3">G1</strain>
    </source>
</reference>
<dbReference type="AlphaFoldDB" id="A0A1Y2DSB8"/>
<dbReference type="PANTHER" id="PTHR15430">
    <property type="entry name" value="GLOMULIN"/>
    <property type="match status" value="1"/>
</dbReference>
<sequence>MDSSIKEKLDKLVGIIQTKFEEDYINEFCQEIFSYMIENENVNKKLYACQYLKETFITNSNNETNDVYDKLSWGLMPVLTSGIQYSDTTVDSQTKNDTNALAIELLNHFLTVSSPKEMLMVYSEGISNLSEINAFNNVNEIENETLLFNQLYQYINITKAILNAMTLIKTKNRHLFLKNVLNILKKGLNSVALLSRRYNQYFFDKINNENTQNDELYRETEKNLLNELIEFNFYAMDTFLAILKDEVEKIPESLRSSQYNIGNAITRPKTEAEIEYYLSIYYLFELCHYGLSYTFIGSPKDFSRLNPNKYRSIIDNYKLKDYLLEKWFSKLITVASDLHLDISKLFYINNSEKYDLSLMDTNLDGREIYHKFPFSLEGRSVLLSAFFTLPMERSCFNPIDDLPDHQWDSLIQQFFPKVLHPSYTLFGSLDYLNALMILNQDIGLVSHVLSSFDYLKSTTPKESVNLKDLKNVNDINSINLLSILKTYVSLMVTVPYAIIRDRMYLLLKEFVSRLTEQARFTFIMEVIQNSYTESIVVLGIVLYKDAIHEAWMEEVYGNSEMNHQNKKSIYFSTEFLDIIKKTLFNLKSPIYESFNTDLKFLSNDDEGDDNHKNDDTKDEMKMKVNEKEEENNKENKENEIEGYLDIYEGFWKKFEILFQSLNLYSYLFLRDNKEKVIQIWNNNFNDEVERDFLRPLKAKVQKWQRYIQKQEQEQAQAQIQVQTSEDVQEHEEEHEEHPHHHHHHHPHSHGPPTANPYSYIPDCPEFQLVMMENMIEQLFSLRNEFNRTSES</sequence>
<comment type="caution">
    <text evidence="2">The sequence shown here is derived from an EMBL/GenBank/DDBJ whole genome shotgun (WGS) entry which is preliminary data.</text>
</comment>
<accession>A0A1Y2DSB8</accession>
<feature type="region of interest" description="Disordered" evidence="1">
    <location>
        <begin position="605"/>
        <end position="635"/>
    </location>
</feature>
<dbReference type="GO" id="GO:0005737">
    <property type="term" value="C:cytoplasm"/>
    <property type="evidence" value="ECO:0007669"/>
    <property type="project" value="TreeGrafter"/>
</dbReference>
<dbReference type="GO" id="GO:0055105">
    <property type="term" value="F:ubiquitin-protein transferase inhibitor activity"/>
    <property type="evidence" value="ECO:0007669"/>
    <property type="project" value="TreeGrafter"/>
</dbReference>
<protein>
    <submittedName>
        <fullName evidence="2">Uncharacterized protein</fullName>
    </submittedName>
</protein>
<dbReference type="EMBL" id="MCOG01000058">
    <property type="protein sequence ID" value="ORY62044.1"/>
    <property type="molecule type" value="Genomic_DNA"/>
</dbReference>
<dbReference type="OrthoDB" id="2141593at2759"/>
<keyword evidence="3" id="KW-1185">Reference proteome</keyword>
<evidence type="ECO:0000313" key="2">
    <source>
        <dbReference type="EMBL" id="ORY62044.1"/>
    </source>
</evidence>
<dbReference type="Proteomes" id="UP000193920">
    <property type="component" value="Unassembled WGS sequence"/>
</dbReference>
<proteinExistence type="predicted"/>
<feature type="compositionally biased region" description="Basic residues" evidence="1">
    <location>
        <begin position="739"/>
        <end position="748"/>
    </location>
</feature>
<organism evidence="2 3">
    <name type="scientific">Neocallimastix californiae</name>
    <dbReference type="NCBI Taxonomy" id="1754190"/>
    <lineage>
        <taxon>Eukaryota</taxon>
        <taxon>Fungi</taxon>
        <taxon>Fungi incertae sedis</taxon>
        <taxon>Chytridiomycota</taxon>
        <taxon>Chytridiomycota incertae sedis</taxon>
        <taxon>Neocallimastigomycetes</taxon>
        <taxon>Neocallimastigales</taxon>
        <taxon>Neocallimastigaceae</taxon>
        <taxon>Neocallimastix</taxon>
    </lineage>
</organism>
<name>A0A1Y2DSB8_9FUNG</name>
<dbReference type="InterPro" id="IPR019516">
    <property type="entry name" value="Glomulin/ALF4"/>
</dbReference>
<feature type="compositionally biased region" description="Basic and acidic residues" evidence="1">
    <location>
        <begin position="609"/>
        <end position="635"/>
    </location>
</feature>
<gene>
    <name evidence="2" type="ORF">LY90DRAFT_668448</name>
</gene>
<evidence type="ECO:0000313" key="3">
    <source>
        <dbReference type="Proteomes" id="UP000193920"/>
    </source>
</evidence>
<evidence type="ECO:0000256" key="1">
    <source>
        <dbReference type="SAM" id="MobiDB-lite"/>
    </source>
</evidence>
<dbReference type="PANTHER" id="PTHR15430:SF1">
    <property type="entry name" value="GLOMULIN"/>
    <property type="match status" value="1"/>
</dbReference>